<evidence type="ECO:0000313" key="2">
    <source>
        <dbReference type="EMBL" id="TCJ84644.1"/>
    </source>
</evidence>
<organism evidence="2 3">
    <name type="scientific">Cocleimonas flava</name>
    <dbReference type="NCBI Taxonomy" id="634765"/>
    <lineage>
        <taxon>Bacteria</taxon>
        <taxon>Pseudomonadati</taxon>
        <taxon>Pseudomonadota</taxon>
        <taxon>Gammaproteobacteria</taxon>
        <taxon>Thiotrichales</taxon>
        <taxon>Thiotrichaceae</taxon>
        <taxon>Cocleimonas</taxon>
    </lineage>
</organism>
<comment type="caution">
    <text evidence="2">The sequence shown here is derived from an EMBL/GenBank/DDBJ whole genome shotgun (WGS) entry which is preliminary data.</text>
</comment>
<protein>
    <submittedName>
        <fullName evidence="2">Uncharacterized protein</fullName>
    </submittedName>
</protein>
<feature type="transmembrane region" description="Helical" evidence="1">
    <location>
        <begin position="5"/>
        <end position="26"/>
    </location>
</feature>
<gene>
    <name evidence="2" type="ORF">EV695_2603</name>
</gene>
<sequence>MKYILVIALGTIVIGSLLTFGVYFIFGENLGYFFVKFIAVPTGAILSLFLFVAYDTLWPKK</sequence>
<reference evidence="2 3" key="1">
    <citation type="submission" date="2019-03" db="EMBL/GenBank/DDBJ databases">
        <title>Genomic Encyclopedia of Type Strains, Phase IV (KMG-IV): sequencing the most valuable type-strain genomes for metagenomic binning, comparative biology and taxonomic classification.</title>
        <authorList>
            <person name="Goeker M."/>
        </authorList>
    </citation>
    <scope>NUCLEOTIDE SEQUENCE [LARGE SCALE GENOMIC DNA]</scope>
    <source>
        <strain evidence="2 3">DSM 24830</strain>
    </source>
</reference>
<keyword evidence="3" id="KW-1185">Reference proteome</keyword>
<keyword evidence="1" id="KW-0472">Membrane</keyword>
<feature type="transmembrane region" description="Helical" evidence="1">
    <location>
        <begin position="32"/>
        <end position="54"/>
    </location>
</feature>
<evidence type="ECO:0000313" key="3">
    <source>
        <dbReference type="Proteomes" id="UP000294887"/>
    </source>
</evidence>
<proteinExistence type="predicted"/>
<dbReference type="EMBL" id="SMFQ01000004">
    <property type="protein sequence ID" value="TCJ84644.1"/>
    <property type="molecule type" value="Genomic_DNA"/>
</dbReference>
<accession>A0A4R1EXC3</accession>
<keyword evidence="1" id="KW-0812">Transmembrane</keyword>
<keyword evidence="1" id="KW-1133">Transmembrane helix</keyword>
<dbReference type="Proteomes" id="UP000294887">
    <property type="component" value="Unassembled WGS sequence"/>
</dbReference>
<dbReference type="AlphaFoldDB" id="A0A4R1EXC3"/>
<evidence type="ECO:0000256" key="1">
    <source>
        <dbReference type="SAM" id="Phobius"/>
    </source>
</evidence>
<name>A0A4R1EXC3_9GAMM</name>